<dbReference type="Gene3D" id="3.40.50.2300">
    <property type="match status" value="1"/>
</dbReference>
<dbReference type="GO" id="GO:0003677">
    <property type="term" value="F:DNA binding"/>
    <property type="evidence" value="ECO:0007669"/>
    <property type="project" value="InterPro"/>
</dbReference>
<dbReference type="STRING" id="234267.Acid_1131"/>
<feature type="modified residue" description="4-aspartylphosphate" evidence="1">
    <location>
        <position position="58"/>
    </location>
</feature>
<dbReference type="FunCoup" id="Q02A01">
    <property type="interactions" value="81"/>
</dbReference>
<dbReference type="PROSITE" id="PS50930">
    <property type="entry name" value="HTH_LYTTR"/>
    <property type="match status" value="1"/>
</dbReference>
<dbReference type="SMART" id="SM00850">
    <property type="entry name" value="LytTR"/>
    <property type="match status" value="1"/>
</dbReference>
<feature type="domain" description="Response regulatory" evidence="2">
    <location>
        <begin position="7"/>
        <end position="120"/>
    </location>
</feature>
<dbReference type="InterPro" id="IPR007492">
    <property type="entry name" value="LytTR_DNA-bd_dom"/>
</dbReference>
<evidence type="ECO:0000259" key="3">
    <source>
        <dbReference type="PROSITE" id="PS50930"/>
    </source>
</evidence>
<dbReference type="SUPFAM" id="SSF52172">
    <property type="entry name" value="CheY-like"/>
    <property type="match status" value="1"/>
</dbReference>
<dbReference type="PROSITE" id="PS50110">
    <property type="entry name" value="RESPONSE_REGULATORY"/>
    <property type="match status" value="1"/>
</dbReference>
<dbReference type="eggNOG" id="COG3279">
    <property type="taxonomic scope" value="Bacteria"/>
</dbReference>
<dbReference type="PANTHER" id="PTHR37299">
    <property type="entry name" value="TRANSCRIPTIONAL REGULATOR-RELATED"/>
    <property type="match status" value="1"/>
</dbReference>
<dbReference type="Gene3D" id="2.40.50.1020">
    <property type="entry name" value="LytTr DNA-binding domain"/>
    <property type="match status" value="1"/>
</dbReference>
<dbReference type="OrthoDB" id="9809318at2"/>
<dbReference type="GO" id="GO:0000156">
    <property type="term" value="F:phosphorelay response regulator activity"/>
    <property type="evidence" value="ECO:0007669"/>
    <property type="project" value="InterPro"/>
</dbReference>
<dbReference type="AlphaFoldDB" id="Q02A01"/>
<dbReference type="SMART" id="SM00448">
    <property type="entry name" value="REC"/>
    <property type="match status" value="1"/>
</dbReference>
<proteinExistence type="predicted"/>
<evidence type="ECO:0000256" key="1">
    <source>
        <dbReference type="PROSITE-ProRule" id="PRU00169"/>
    </source>
</evidence>
<dbReference type="InterPro" id="IPR046947">
    <property type="entry name" value="LytR-like"/>
</dbReference>
<organism evidence="4">
    <name type="scientific">Solibacter usitatus (strain Ellin6076)</name>
    <dbReference type="NCBI Taxonomy" id="234267"/>
    <lineage>
        <taxon>Bacteria</taxon>
        <taxon>Pseudomonadati</taxon>
        <taxon>Acidobacteriota</taxon>
        <taxon>Terriglobia</taxon>
        <taxon>Bryobacterales</taxon>
        <taxon>Solibacteraceae</taxon>
        <taxon>Candidatus Solibacter</taxon>
    </lineage>
</organism>
<dbReference type="InterPro" id="IPR001789">
    <property type="entry name" value="Sig_transdc_resp-reg_receiver"/>
</dbReference>
<reference evidence="4" key="1">
    <citation type="submission" date="2006-10" db="EMBL/GenBank/DDBJ databases">
        <title>Complete sequence of Solibacter usitatus Ellin6076.</title>
        <authorList>
            <consortium name="US DOE Joint Genome Institute"/>
            <person name="Copeland A."/>
            <person name="Lucas S."/>
            <person name="Lapidus A."/>
            <person name="Barry K."/>
            <person name="Detter J.C."/>
            <person name="Glavina del Rio T."/>
            <person name="Hammon N."/>
            <person name="Israni S."/>
            <person name="Dalin E."/>
            <person name="Tice H."/>
            <person name="Pitluck S."/>
            <person name="Thompson L.S."/>
            <person name="Brettin T."/>
            <person name="Bruce D."/>
            <person name="Han C."/>
            <person name="Tapia R."/>
            <person name="Gilna P."/>
            <person name="Schmutz J."/>
            <person name="Larimer F."/>
            <person name="Land M."/>
            <person name="Hauser L."/>
            <person name="Kyrpides N."/>
            <person name="Mikhailova N."/>
            <person name="Janssen P.H."/>
            <person name="Kuske C.R."/>
            <person name="Richardson P."/>
        </authorList>
    </citation>
    <scope>NUCLEOTIDE SEQUENCE</scope>
    <source>
        <strain evidence="4">Ellin6076</strain>
    </source>
</reference>
<evidence type="ECO:0000313" key="4">
    <source>
        <dbReference type="EMBL" id="ABJ82125.1"/>
    </source>
</evidence>
<dbReference type="HOGENOM" id="CLU_000445_14_1_0"/>
<evidence type="ECO:0000259" key="2">
    <source>
        <dbReference type="PROSITE" id="PS50110"/>
    </source>
</evidence>
<keyword evidence="1" id="KW-0597">Phosphoprotein</keyword>
<gene>
    <name evidence="4" type="ordered locus">Acid_1131</name>
</gene>
<dbReference type="PANTHER" id="PTHR37299:SF1">
    <property type="entry name" value="STAGE 0 SPORULATION PROTEIN A HOMOLOG"/>
    <property type="match status" value="1"/>
</dbReference>
<dbReference type="KEGG" id="sus:Acid_1131"/>
<accession>Q02A01</accession>
<dbReference type="Pfam" id="PF00072">
    <property type="entry name" value="Response_reg"/>
    <property type="match status" value="1"/>
</dbReference>
<feature type="domain" description="HTH LytTR-type" evidence="3">
    <location>
        <begin position="151"/>
        <end position="255"/>
    </location>
</feature>
<dbReference type="InParanoid" id="Q02A01"/>
<name>Q02A01_SOLUE</name>
<protein>
    <submittedName>
        <fullName evidence="4">Response regulator receiver protein</fullName>
    </submittedName>
</protein>
<dbReference type="EMBL" id="CP000473">
    <property type="protein sequence ID" value="ABJ82125.1"/>
    <property type="molecule type" value="Genomic_DNA"/>
</dbReference>
<dbReference type="Pfam" id="PF04397">
    <property type="entry name" value="LytTR"/>
    <property type="match status" value="1"/>
</dbReference>
<dbReference type="InterPro" id="IPR011006">
    <property type="entry name" value="CheY-like_superfamily"/>
</dbReference>
<sequence>MDQRRITTLIVDDEPVARRVLREGLESIPGIEIAGEAANGREALDKIAALRPELVFLDLQMPVMTGFEVVRRLDGPPLPVIVIVTAFDQHALQAFEAGAIDYLLKPVTEARLQRAVERAAVLLNRPIEIANHVASLASVTTPEHPNKIRKVVGRSGSDYVLLDADEVLAFQAERELVWIITAKQRLFATQSLKTIEERLVGPQFQRVHRNAIVNVDHVRKLTALSSQRWYMTLSNGLQLVVSKRQAHKIRDLLQT</sequence>